<dbReference type="Proteomes" id="UP000466388">
    <property type="component" value="Unassembled WGS sequence"/>
</dbReference>
<dbReference type="AlphaFoldDB" id="A0A7X2XTM6"/>
<feature type="transmembrane region" description="Helical" evidence="6">
    <location>
        <begin position="234"/>
        <end position="253"/>
    </location>
</feature>
<comment type="caution">
    <text evidence="7">The sequence shown here is derived from an EMBL/GenBank/DDBJ whole genome shotgun (WGS) entry which is preliminary data.</text>
</comment>
<reference evidence="7 8" key="1">
    <citation type="submission" date="2019-11" db="EMBL/GenBank/DDBJ databases">
        <title>Lactobacillus sp. nov. CRM56-3, isolated from fermented tea leaves.</title>
        <authorList>
            <person name="Phuengjayaem S."/>
            <person name="Tanasupawat S."/>
        </authorList>
    </citation>
    <scope>NUCLEOTIDE SEQUENCE [LARGE SCALE GENOMIC DNA]</scope>
    <source>
        <strain evidence="7 8">CRM56-3</strain>
    </source>
</reference>
<evidence type="ECO:0000313" key="8">
    <source>
        <dbReference type="Proteomes" id="UP000466388"/>
    </source>
</evidence>
<gene>
    <name evidence="7" type="ORF">GM612_02155</name>
</gene>
<keyword evidence="6" id="KW-1003">Cell membrane</keyword>
<feature type="transmembrane region" description="Helical" evidence="6">
    <location>
        <begin position="78"/>
        <end position="98"/>
    </location>
</feature>
<feature type="transmembrane region" description="Helical" evidence="6">
    <location>
        <begin position="104"/>
        <end position="121"/>
    </location>
</feature>
<comment type="subcellular location">
    <subcellularLocation>
        <location evidence="6">Cell membrane</location>
        <topology evidence="6">Multi-pass membrane protein</topology>
    </subcellularLocation>
    <subcellularLocation>
        <location evidence="1">Membrane</location>
        <topology evidence="1">Multi-pass membrane protein</topology>
    </subcellularLocation>
</comment>
<organism evidence="7 8">
    <name type="scientific">Secundilactobacillus folii</name>
    <dbReference type="NCBI Taxonomy" id="2678357"/>
    <lineage>
        <taxon>Bacteria</taxon>
        <taxon>Bacillati</taxon>
        <taxon>Bacillota</taxon>
        <taxon>Bacilli</taxon>
        <taxon>Lactobacillales</taxon>
        <taxon>Lactobacillaceae</taxon>
        <taxon>Secundilactobacillus</taxon>
    </lineage>
</organism>
<name>A0A7X2XTM6_9LACO</name>
<feature type="transmembrane region" description="Helical" evidence="6">
    <location>
        <begin position="206"/>
        <end position="228"/>
    </location>
</feature>
<evidence type="ECO:0000256" key="3">
    <source>
        <dbReference type="ARBA" id="ARBA00022692"/>
    </source>
</evidence>
<dbReference type="EMBL" id="WNJO01000002">
    <property type="protein sequence ID" value="MTV81458.1"/>
    <property type="molecule type" value="Genomic_DNA"/>
</dbReference>
<accession>A0A7X2XTM6</accession>
<feature type="transmembrane region" description="Helical" evidence="6">
    <location>
        <begin position="47"/>
        <end position="66"/>
    </location>
</feature>
<keyword evidence="5 6" id="KW-0472">Membrane</keyword>
<dbReference type="InterPro" id="IPR002781">
    <property type="entry name" value="TM_pro_TauE-like"/>
</dbReference>
<evidence type="ECO:0000313" key="7">
    <source>
        <dbReference type="EMBL" id="MTV81458.1"/>
    </source>
</evidence>
<dbReference type="PANTHER" id="PTHR43701">
    <property type="entry name" value="MEMBRANE TRANSPORTER PROTEIN MJ0441-RELATED"/>
    <property type="match status" value="1"/>
</dbReference>
<evidence type="ECO:0000256" key="1">
    <source>
        <dbReference type="ARBA" id="ARBA00004141"/>
    </source>
</evidence>
<keyword evidence="8" id="KW-1185">Reference proteome</keyword>
<comment type="similarity">
    <text evidence="2 6">Belongs to the 4-toluene sulfonate uptake permease (TSUP) (TC 2.A.102) family.</text>
</comment>
<evidence type="ECO:0000256" key="4">
    <source>
        <dbReference type="ARBA" id="ARBA00022989"/>
    </source>
</evidence>
<evidence type="ECO:0000256" key="6">
    <source>
        <dbReference type="RuleBase" id="RU363041"/>
    </source>
</evidence>
<dbReference type="PANTHER" id="PTHR43701:SF2">
    <property type="entry name" value="MEMBRANE TRANSPORTER PROTEIN YJNA-RELATED"/>
    <property type="match status" value="1"/>
</dbReference>
<feature type="transmembrane region" description="Helical" evidence="6">
    <location>
        <begin position="142"/>
        <end position="170"/>
    </location>
</feature>
<keyword evidence="3 6" id="KW-0812">Transmembrane</keyword>
<evidence type="ECO:0000256" key="2">
    <source>
        <dbReference type="ARBA" id="ARBA00009142"/>
    </source>
</evidence>
<dbReference type="InterPro" id="IPR051598">
    <property type="entry name" value="TSUP/Inactive_protease-like"/>
</dbReference>
<protein>
    <recommendedName>
        <fullName evidence="6">Probable membrane transporter protein</fullName>
    </recommendedName>
</protein>
<dbReference type="Pfam" id="PF01925">
    <property type="entry name" value="TauE"/>
    <property type="match status" value="1"/>
</dbReference>
<dbReference type="GO" id="GO:0005886">
    <property type="term" value="C:plasma membrane"/>
    <property type="evidence" value="ECO:0007669"/>
    <property type="project" value="UniProtKB-SubCell"/>
</dbReference>
<feature type="transmembrane region" description="Helical" evidence="6">
    <location>
        <begin position="182"/>
        <end position="199"/>
    </location>
</feature>
<proteinExistence type="inferred from homology"/>
<keyword evidence="4 6" id="KW-1133">Transmembrane helix</keyword>
<dbReference type="RefSeq" id="WP_155430745.1">
    <property type="nucleotide sequence ID" value="NZ_WNJO01000002.1"/>
</dbReference>
<sequence length="257" mass="27191">MHAVLIFLYLLVAGMAAGLISSIAGMASLFSYPVLLSLGIPPVGANVTNTAALIFTGIGSGLSSMTELNSHRSETIRVAIISLLGSIVGSFLLTLAPAKVFERVVPFFIFMAGCLMLLSQRKKKQSLIKEKAVKPSLLKSTLSGLAIFLVGIYGGYFGAAAGIVILSILSFSLPVSLPVSNAIKNFTSLISNLVAIVIYTFTTKVYWLLVIPLGLGMFTGGYIGPIIVRHVPTRPLSICIGLAAFGLAGYLFYTAYF</sequence>
<evidence type="ECO:0000256" key="5">
    <source>
        <dbReference type="ARBA" id="ARBA00023136"/>
    </source>
</evidence>